<comment type="caution">
    <text evidence="8">The sequence shown here is derived from an EMBL/GenBank/DDBJ whole genome shotgun (WGS) entry which is preliminary data.</text>
</comment>
<dbReference type="InterPro" id="IPR003838">
    <property type="entry name" value="ABC3_permease_C"/>
</dbReference>
<feature type="transmembrane region" description="Helical" evidence="6">
    <location>
        <begin position="348"/>
        <end position="370"/>
    </location>
</feature>
<evidence type="ECO:0000256" key="1">
    <source>
        <dbReference type="ARBA" id="ARBA00004651"/>
    </source>
</evidence>
<evidence type="ECO:0000256" key="3">
    <source>
        <dbReference type="ARBA" id="ARBA00022692"/>
    </source>
</evidence>
<keyword evidence="3 6" id="KW-0812">Transmembrane</keyword>
<dbReference type="PANTHER" id="PTHR30572">
    <property type="entry name" value="MEMBRANE COMPONENT OF TRANSPORTER-RELATED"/>
    <property type="match status" value="1"/>
</dbReference>
<accession>A0A644YJU1</accession>
<proteinExistence type="predicted"/>
<feature type="transmembrane region" description="Helical" evidence="6">
    <location>
        <begin position="308"/>
        <end position="328"/>
    </location>
</feature>
<dbReference type="GO" id="GO:0005886">
    <property type="term" value="C:plasma membrane"/>
    <property type="evidence" value="ECO:0007669"/>
    <property type="project" value="UniProtKB-SubCell"/>
</dbReference>
<gene>
    <name evidence="8" type="ORF">SDC9_72895</name>
</gene>
<dbReference type="GO" id="GO:0022857">
    <property type="term" value="F:transmembrane transporter activity"/>
    <property type="evidence" value="ECO:0007669"/>
    <property type="project" value="TreeGrafter"/>
</dbReference>
<evidence type="ECO:0000256" key="5">
    <source>
        <dbReference type="ARBA" id="ARBA00023136"/>
    </source>
</evidence>
<protein>
    <recommendedName>
        <fullName evidence="7">ABC3 transporter permease C-terminal domain-containing protein</fullName>
    </recommendedName>
</protein>
<feature type="transmembrane region" description="Helical" evidence="6">
    <location>
        <begin position="434"/>
        <end position="456"/>
    </location>
</feature>
<dbReference type="AlphaFoldDB" id="A0A644YJU1"/>
<evidence type="ECO:0000313" key="8">
    <source>
        <dbReference type="EMBL" id="MPM26394.1"/>
    </source>
</evidence>
<dbReference type="EMBL" id="VSSQ01004723">
    <property type="protein sequence ID" value="MPM26394.1"/>
    <property type="molecule type" value="Genomic_DNA"/>
</dbReference>
<dbReference type="InterPro" id="IPR050250">
    <property type="entry name" value="Macrolide_Exporter_MacB"/>
</dbReference>
<feature type="domain" description="ABC3 transporter permease C-terminal" evidence="7">
    <location>
        <begin position="308"/>
        <end position="461"/>
    </location>
</feature>
<keyword evidence="5 6" id="KW-0472">Membrane</keyword>
<evidence type="ECO:0000256" key="2">
    <source>
        <dbReference type="ARBA" id="ARBA00022475"/>
    </source>
</evidence>
<dbReference type="PANTHER" id="PTHR30572:SF9">
    <property type="entry name" value="ABC TRANSPORTER PERMEASE PROTEIN"/>
    <property type="match status" value="1"/>
</dbReference>
<sequence>MYILINAMKNLLRNKGRNILIAAVTLAIIVSTVVTLTIGNASSKIIEDTRLRVGSKVNIAIDLQEHGRSGKMEMPEAGIDDFFSYAQSDYLSKSILSAQLYLYSATTFAVDDDSKAQGIWESNDGTGEVRKAGTMVLIGNSDPDTLADFNVDGGKKILPGGRMYSGLDECIISSDLAELNGISVGDTISTRSVFEPAKNFSLVVVGIYSDETAAYPGPAYEEAKFFVFNRRNEVITSFETVMSKGFETDEGIQINAEYYLKNPDDISKFEAEVRAKGLPDDYSVSINQRELDGITGPLKSMAGITSTFMDVILILGAIVLVLLSFIAVRERKYEVGVLRAMGMEKAKIAAGILSEAVIISLMCLIIGLGIGSAASQPIADRILSDQVEVAAVKTKADSENLQFLVMSGKTEFVNGLNGYTPVSEIQVALDAHTVIQIILIALALAGLSGVIGIAVITRYEPLKILRERN</sequence>
<reference evidence="8" key="1">
    <citation type="submission" date="2019-08" db="EMBL/GenBank/DDBJ databases">
        <authorList>
            <person name="Kucharzyk K."/>
            <person name="Murdoch R.W."/>
            <person name="Higgins S."/>
            <person name="Loffler F."/>
        </authorList>
    </citation>
    <scope>NUCLEOTIDE SEQUENCE</scope>
</reference>
<evidence type="ECO:0000259" key="7">
    <source>
        <dbReference type="Pfam" id="PF02687"/>
    </source>
</evidence>
<evidence type="ECO:0000256" key="4">
    <source>
        <dbReference type="ARBA" id="ARBA00022989"/>
    </source>
</evidence>
<dbReference type="Pfam" id="PF02687">
    <property type="entry name" value="FtsX"/>
    <property type="match status" value="1"/>
</dbReference>
<organism evidence="8">
    <name type="scientific">bioreactor metagenome</name>
    <dbReference type="NCBI Taxonomy" id="1076179"/>
    <lineage>
        <taxon>unclassified sequences</taxon>
        <taxon>metagenomes</taxon>
        <taxon>ecological metagenomes</taxon>
    </lineage>
</organism>
<name>A0A644YJU1_9ZZZZ</name>
<comment type="subcellular location">
    <subcellularLocation>
        <location evidence="1">Cell membrane</location>
        <topology evidence="1">Multi-pass membrane protein</topology>
    </subcellularLocation>
</comment>
<evidence type="ECO:0000256" key="6">
    <source>
        <dbReference type="SAM" id="Phobius"/>
    </source>
</evidence>
<keyword evidence="2" id="KW-1003">Cell membrane</keyword>
<keyword evidence="4 6" id="KW-1133">Transmembrane helix</keyword>